<sequence length="254" mass="27047">MSEKLATLRTKKKDLVREVYTAPVAVSPQAKLVLAPHSHTFSPFFLRRASQLCLVVYLPPLPRSSPPSSPAHAPVCIFEAVATTSDIPRAAHGAQGRRRAHNVACDKRDVDRLIGNESDGGVVEMNKAVLAGMVTHPDWKGGQCDTRWLEREPRGAIRIGTGALKPGVGGFGLRRQQGADEVAITSISTSASGSGSLAMQPGAIFHPVLSPSGSKTAWDRKKHNLTLASIAHNTSTTRVSGTLQSTVSPHPSRC</sequence>
<accession>A0A166LE24</accession>
<dbReference type="STRING" id="436010.A0A166LE24"/>
<gene>
    <name evidence="1" type="ORF">FIBSPDRAFT_952431</name>
</gene>
<organism evidence="1">
    <name type="scientific">Athelia psychrophila</name>
    <dbReference type="NCBI Taxonomy" id="1759441"/>
    <lineage>
        <taxon>Eukaryota</taxon>
        <taxon>Fungi</taxon>
        <taxon>Dikarya</taxon>
        <taxon>Basidiomycota</taxon>
        <taxon>Agaricomycotina</taxon>
        <taxon>Agaricomycetes</taxon>
        <taxon>Agaricomycetidae</taxon>
        <taxon>Atheliales</taxon>
        <taxon>Atheliaceae</taxon>
        <taxon>Athelia</taxon>
    </lineage>
</organism>
<dbReference type="AlphaFoldDB" id="A0A166LE24"/>
<protein>
    <submittedName>
        <fullName evidence="1">Uncharacterized protein</fullName>
    </submittedName>
</protein>
<proteinExistence type="predicted"/>
<dbReference type="OrthoDB" id="196847at2759"/>
<evidence type="ECO:0000313" key="1">
    <source>
        <dbReference type="EMBL" id="KZP22855.1"/>
    </source>
</evidence>
<reference evidence="1" key="1">
    <citation type="journal article" date="2016" name="Mol. Biol. Evol.">
        <title>Comparative Genomics of Early-Diverging Mushroom-Forming Fungi Provides Insights into the Origins of Lignocellulose Decay Capabilities.</title>
        <authorList>
            <person name="Nagy L.G."/>
            <person name="Riley R."/>
            <person name="Tritt A."/>
            <person name="Adam C."/>
            <person name="Daum C."/>
            <person name="Floudas D."/>
            <person name="Sun H."/>
            <person name="Yadav J.S."/>
            <person name="Pangilinan J."/>
            <person name="Larsson K.H."/>
            <person name="Matsuura K."/>
            <person name="Barry K."/>
            <person name="Labutti K."/>
            <person name="Kuo R."/>
            <person name="Ohm R.A."/>
            <person name="Bhattacharya S.S."/>
            <person name="Shirouzu T."/>
            <person name="Yoshinaga Y."/>
            <person name="Martin F.M."/>
            <person name="Grigoriev I.V."/>
            <person name="Hibbett D.S."/>
        </authorList>
    </citation>
    <scope>NUCLEOTIDE SEQUENCE [LARGE SCALE GENOMIC DNA]</scope>
    <source>
        <strain evidence="1">CBS 109695</strain>
    </source>
</reference>
<name>A0A166LE24_9AGAM</name>
<dbReference type="EMBL" id="KV417536">
    <property type="protein sequence ID" value="KZP22855.1"/>
    <property type="molecule type" value="Genomic_DNA"/>
</dbReference>